<name>A0ABP9LNU1_9GAMM</name>
<dbReference type="PROSITE" id="PS52029">
    <property type="entry name" value="LD_TPASE"/>
    <property type="match status" value="1"/>
</dbReference>
<evidence type="ECO:0000256" key="5">
    <source>
        <dbReference type="ARBA" id="ARBA00022984"/>
    </source>
</evidence>
<feature type="active site" description="Proton donor/acceptor" evidence="7">
    <location>
        <position position="128"/>
    </location>
</feature>
<feature type="active site" description="Nucleophile" evidence="7">
    <location>
        <position position="141"/>
    </location>
</feature>
<reference evidence="12" key="1">
    <citation type="journal article" date="2019" name="Int. J. Syst. Evol. Microbiol.">
        <title>The Global Catalogue of Microorganisms (GCM) 10K type strain sequencing project: providing services to taxonomists for standard genome sequencing and annotation.</title>
        <authorList>
            <consortium name="The Broad Institute Genomics Platform"/>
            <consortium name="The Broad Institute Genome Sequencing Center for Infectious Disease"/>
            <person name="Wu L."/>
            <person name="Ma J."/>
        </authorList>
    </citation>
    <scope>NUCLEOTIDE SEQUENCE [LARGE SCALE GENOMIC DNA]</scope>
    <source>
        <strain evidence="12">JCM 19212</strain>
    </source>
</reference>
<dbReference type="Gene3D" id="2.40.440.10">
    <property type="entry name" value="L,D-transpeptidase catalytic domain-like"/>
    <property type="match status" value="1"/>
</dbReference>
<gene>
    <name evidence="11" type="ORF">GCM10025759_28850</name>
</gene>
<keyword evidence="4 7" id="KW-0133">Cell shape</keyword>
<evidence type="ECO:0000256" key="3">
    <source>
        <dbReference type="ARBA" id="ARBA00022679"/>
    </source>
</evidence>
<evidence type="ECO:0000256" key="4">
    <source>
        <dbReference type="ARBA" id="ARBA00022960"/>
    </source>
</evidence>
<evidence type="ECO:0000256" key="2">
    <source>
        <dbReference type="ARBA" id="ARBA00005992"/>
    </source>
</evidence>
<feature type="signal peptide" evidence="9">
    <location>
        <begin position="1"/>
        <end position="21"/>
    </location>
</feature>
<comment type="caution">
    <text evidence="11">The sequence shown here is derived from an EMBL/GenBank/DDBJ whole genome shotgun (WGS) entry which is preliminary data.</text>
</comment>
<dbReference type="InterPro" id="IPR038063">
    <property type="entry name" value="Transpep_catalytic_dom"/>
</dbReference>
<evidence type="ECO:0000256" key="1">
    <source>
        <dbReference type="ARBA" id="ARBA00004752"/>
    </source>
</evidence>
<dbReference type="PIRSF" id="PIRSF029342">
    <property type="entry name" value="UCP029342_ErfK/YbiS/YcfS/YnhG"/>
    <property type="match status" value="1"/>
</dbReference>
<evidence type="ECO:0000313" key="11">
    <source>
        <dbReference type="EMBL" id="GAA5080033.1"/>
    </source>
</evidence>
<dbReference type="SUPFAM" id="SSF141523">
    <property type="entry name" value="L,D-transpeptidase catalytic domain-like"/>
    <property type="match status" value="1"/>
</dbReference>
<accession>A0ABP9LNU1</accession>
<dbReference type="Proteomes" id="UP001501083">
    <property type="component" value="Unassembled WGS sequence"/>
</dbReference>
<dbReference type="PANTHER" id="PTHR30582:SF2">
    <property type="entry name" value="L,D-TRANSPEPTIDASE YCIB-RELATED"/>
    <property type="match status" value="1"/>
</dbReference>
<feature type="region of interest" description="Disordered" evidence="8">
    <location>
        <begin position="326"/>
        <end position="346"/>
    </location>
</feature>
<protein>
    <submittedName>
        <fullName evidence="11">L,D-transpeptidase</fullName>
    </submittedName>
</protein>
<evidence type="ECO:0000256" key="8">
    <source>
        <dbReference type="SAM" id="MobiDB-lite"/>
    </source>
</evidence>
<organism evidence="11 12">
    <name type="scientific">Lysobacter panacisoli</name>
    <dbReference type="NCBI Taxonomy" id="1255263"/>
    <lineage>
        <taxon>Bacteria</taxon>
        <taxon>Pseudomonadati</taxon>
        <taxon>Pseudomonadota</taxon>
        <taxon>Gammaproteobacteria</taxon>
        <taxon>Lysobacterales</taxon>
        <taxon>Lysobacteraceae</taxon>
        <taxon>Lysobacter</taxon>
    </lineage>
</organism>
<keyword evidence="5 7" id="KW-0573">Peptidoglycan synthesis</keyword>
<dbReference type="EMBL" id="BAABKY010000004">
    <property type="protein sequence ID" value="GAA5080033.1"/>
    <property type="molecule type" value="Genomic_DNA"/>
</dbReference>
<keyword evidence="6 7" id="KW-0961">Cell wall biogenesis/degradation</keyword>
<evidence type="ECO:0000256" key="6">
    <source>
        <dbReference type="ARBA" id="ARBA00023316"/>
    </source>
</evidence>
<dbReference type="CDD" id="cd16913">
    <property type="entry name" value="YkuD_like"/>
    <property type="match status" value="1"/>
</dbReference>
<dbReference type="InterPro" id="IPR005490">
    <property type="entry name" value="LD_TPept_cat_dom"/>
</dbReference>
<evidence type="ECO:0000256" key="7">
    <source>
        <dbReference type="PROSITE-ProRule" id="PRU01373"/>
    </source>
</evidence>
<dbReference type="InterPro" id="IPR050979">
    <property type="entry name" value="LD-transpeptidase"/>
</dbReference>
<keyword evidence="12" id="KW-1185">Reference proteome</keyword>
<evidence type="ECO:0000313" key="12">
    <source>
        <dbReference type="Proteomes" id="UP001501083"/>
    </source>
</evidence>
<comment type="similarity">
    <text evidence="2">Belongs to the YkuD family.</text>
</comment>
<feature type="domain" description="L,D-TPase catalytic" evidence="10">
    <location>
        <begin position="56"/>
        <end position="165"/>
    </location>
</feature>
<feature type="chain" id="PRO_5047005850" evidence="9">
    <location>
        <begin position="22"/>
        <end position="346"/>
    </location>
</feature>
<dbReference type="Pfam" id="PF03734">
    <property type="entry name" value="YkuD"/>
    <property type="match status" value="1"/>
</dbReference>
<evidence type="ECO:0000259" key="10">
    <source>
        <dbReference type="PROSITE" id="PS52029"/>
    </source>
</evidence>
<dbReference type="InterPro" id="IPR016915">
    <property type="entry name" value="UCP029342"/>
</dbReference>
<dbReference type="RefSeq" id="WP_158982141.1">
    <property type="nucleotide sequence ID" value="NZ_BAABKY010000004.1"/>
</dbReference>
<keyword evidence="9" id="KW-0732">Signal</keyword>
<evidence type="ECO:0000256" key="9">
    <source>
        <dbReference type="SAM" id="SignalP"/>
    </source>
</evidence>
<dbReference type="PANTHER" id="PTHR30582">
    <property type="entry name" value="L,D-TRANSPEPTIDASE"/>
    <property type="match status" value="1"/>
</dbReference>
<proteinExistence type="inferred from homology"/>
<sequence>MTRLRFPLLLALLLVAGIAQAVPTWGARQSSPANTPPQQLKPGEWIWGGDNRAGPIAVVVSLTEQRAYVYRNGIPIGVTTVSTGKRGYETPTGVFSILQKSKDHRSSIYNAAPMPYMQRLTWDGVALHAGGLPGYPESHGCVHLPSEFARLLFDSSNMGMTVVVSEQGKSPVDTVHPGALIPIDPRTGTDTGVPRLEDGQKYRWRPELSTEGPVSILLSGGDQRVVVFRNGIEIGRSRVLVRNPELPLGTHAYIVKDGFLPGDNPLLPGTKMPNWSTIGIPGHGEDAGKLLGPETIDRVVIPHDFVAAVLPLLTPGVVMLVTDERMSPETTGGAPVQVLDSDPPEG</sequence>
<dbReference type="NCBIfam" id="NF004785">
    <property type="entry name" value="PRK06132.1-2"/>
    <property type="match status" value="1"/>
</dbReference>
<keyword evidence="3" id="KW-0808">Transferase</keyword>
<comment type="pathway">
    <text evidence="1 7">Cell wall biogenesis; peptidoglycan biosynthesis.</text>
</comment>